<gene>
    <name evidence="4" type="ORF">UFOVP1073_7</name>
    <name evidence="5" type="ORF">UFOVP1308_46</name>
    <name evidence="6" type="ORF">UFOVP1423_23</name>
    <name evidence="7" type="ORF">UFOVP1520_68</name>
    <name evidence="2" type="ORF">UFOVP898_9</name>
    <name evidence="3" type="ORF">UFOVP985_50</name>
</gene>
<dbReference type="EMBL" id="LR797009">
    <property type="protein sequence ID" value="CAB4181042.1"/>
    <property type="molecule type" value="Genomic_DNA"/>
</dbReference>
<protein>
    <submittedName>
        <fullName evidence="4">Uncharacterized protein</fullName>
    </submittedName>
</protein>
<feature type="region of interest" description="Disordered" evidence="1">
    <location>
        <begin position="136"/>
        <end position="156"/>
    </location>
</feature>
<accession>A0A6J5QC01</accession>
<feature type="compositionally biased region" description="Acidic residues" evidence="1">
    <location>
        <begin position="147"/>
        <end position="156"/>
    </location>
</feature>
<dbReference type="EMBL" id="LR798377">
    <property type="protein sequence ID" value="CAB5227556.1"/>
    <property type="molecule type" value="Genomic_DNA"/>
</dbReference>
<sequence length="156" mass="17699">MDPTETLRVDIPTLETMESLWRDNVPVAHIAERYGVSRHRVAGWAATYGLKARIWVTPDPHRSGRLKELKKLWENPAVTSNEIARRFECSSSLVRKWGVDYKLGPKAVYDKYGPQPGDPSPEEIAAAAAEIKRDHIRSKMVSPSDFPAEEQEDDEE</sequence>
<evidence type="ECO:0000313" key="4">
    <source>
        <dbReference type="EMBL" id="CAB4181042.1"/>
    </source>
</evidence>
<evidence type="ECO:0000313" key="3">
    <source>
        <dbReference type="EMBL" id="CAB4176675.1"/>
    </source>
</evidence>
<evidence type="ECO:0000313" key="2">
    <source>
        <dbReference type="EMBL" id="CAB4169053.1"/>
    </source>
</evidence>
<dbReference type="EMBL" id="LR796838">
    <property type="protein sequence ID" value="CAB4169053.1"/>
    <property type="molecule type" value="Genomic_DNA"/>
</dbReference>
<proteinExistence type="predicted"/>
<evidence type="ECO:0000313" key="6">
    <source>
        <dbReference type="EMBL" id="CAB4210497.1"/>
    </source>
</evidence>
<evidence type="ECO:0000313" key="7">
    <source>
        <dbReference type="EMBL" id="CAB5227556.1"/>
    </source>
</evidence>
<organism evidence="4">
    <name type="scientific">uncultured Caudovirales phage</name>
    <dbReference type="NCBI Taxonomy" id="2100421"/>
    <lineage>
        <taxon>Viruses</taxon>
        <taxon>Duplodnaviria</taxon>
        <taxon>Heunggongvirae</taxon>
        <taxon>Uroviricota</taxon>
        <taxon>Caudoviricetes</taxon>
        <taxon>Peduoviridae</taxon>
        <taxon>Maltschvirus</taxon>
        <taxon>Maltschvirus maltsch</taxon>
    </lineage>
</organism>
<name>A0A6J5QC01_9CAUD</name>
<reference evidence="4" key="1">
    <citation type="submission" date="2020-05" db="EMBL/GenBank/DDBJ databases">
        <authorList>
            <person name="Chiriac C."/>
            <person name="Salcher M."/>
            <person name="Ghai R."/>
            <person name="Kavagutti S V."/>
        </authorList>
    </citation>
    <scope>NUCLEOTIDE SEQUENCE</scope>
</reference>
<dbReference type="EMBL" id="LR797259">
    <property type="protein sequence ID" value="CAB4198038.1"/>
    <property type="molecule type" value="Genomic_DNA"/>
</dbReference>
<dbReference type="EMBL" id="LR796942">
    <property type="protein sequence ID" value="CAB4176675.1"/>
    <property type="molecule type" value="Genomic_DNA"/>
</dbReference>
<evidence type="ECO:0000313" key="5">
    <source>
        <dbReference type="EMBL" id="CAB4198038.1"/>
    </source>
</evidence>
<evidence type="ECO:0000256" key="1">
    <source>
        <dbReference type="SAM" id="MobiDB-lite"/>
    </source>
</evidence>
<dbReference type="EMBL" id="LR797361">
    <property type="protein sequence ID" value="CAB4210497.1"/>
    <property type="molecule type" value="Genomic_DNA"/>
</dbReference>